<dbReference type="GO" id="GO:0005886">
    <property type="term" value="C:plasma membrane"/>
    <property type="evidence" value="ECO:0007669"/>
    <property type="project" value="TreeGrafter"/>
</dbReference>
<dbReference type="Pfam" id="PF03729">
    <property type="entry name" value="DUF308"/>
    <property type="match status" value="1"/>
</dbReference>
<feature type="transmembrane region" description="Helical" evidence="1">
    <location>
        <begin position="45"/>
        <end position="64"/>
    </location>
</feature>
<dbReference type="PANTHER" id="PTHR34989">
    <property type="entry name" value="PROTEIN HDED"/>
    <property type="match status" value="1"/>
</dbReference>
<keyword evidence="1" id="KW-1133">Transmembrane helix</keyword>
<evidence type="ECO:0000313" key="2">
    <source>
        <dbReference type="EMBL" id="ODS03193.1"/>
    </source>
</evidence>
<gene>
    <name evidence="2" type="ORF">AUC71_10965</name>
</gene>
<name>A0A1E3WBK1_9HYPH</name>
<protein>
    <recommendedName>
        <fullName evidence="4">HdeD protein</fullName>
    </recommendedName>
</protein>
<dbReference type="OrthoDB" id="9815400at2"/>
<organism evidence="2 3">
    <name type="scientific">Methyloceanibacter marginalis</name>
    <dbReference type="NCBI Taxonomy" id="1774971"/>
    <lineage>
        <taxon>Bacteria</taxon>
        <taxon>Pseudomonadati</taxon>
        <taxon>Pseudomonadota</taxon>
        <taxon>Alphaproteobacteria</taxon>
        <taxon>Hyphomicrobiales</taxon>
        <taxon>Hyphomicrobiaceae</taxon>
        <taxon>Methyloceanibacter</taxon>
    </lineage>
</organism>
<dbReference type="EMBL" id="LPWD01000151">
    <property type="protein sequence ID" value="ODS03193.1"/>
    <property type="molecule type" value="Genomic_DNA"/>
</dbReference>
<dbReference type="AlphaFoldDB" id="A0A1E3WBK1"/>
<evidence type="ECO:0008006" key="4">
    <source>
        <dbReference type="Google" id="ProtNLM"/>
    </source>
</evidence>
<feature type="transmembrane region" description="Helical" evidence="1">
    <location>
        <begin position="71"/>
        <end position="90"/>
    </location>
</feature>
<proteinExistence type="predicted"/>
<dbReference type="PANTHER" id="PTHR34989:SF1">
    <property type="entry name" value="PROTEIN HDED"/>
    <property type="match status" value="1"/>
</dbReference>
<accession>A0A1E3WBK1</accession>
<dbReference type="RefSeq" id="WP_069623606.1">
    <property type="nucleotide sequence ID" value="NZ_LPWD01000151.1"/>
</dbReference>
<keyword evidence="1" id="KW-0472">Membrane</keyword>
<dbReference type="InterPro" id="IPR052712">
    <property type="entry name" value="Acid_resist_chaperone_HdeD"/>
</dbReference>
<dbReference type="Proteomes" id="UP000095042">
    <property type="component" value="Unassembled WGS sequence"/>
</dbReference>
<evidence type="ECO:0000256" key="1">
    <source>
        <dbReference type="SAM" id="Phobius"/>
    </source>
</evidence>
<reference evidence="2 3" key="1">
    <citation type="journal article" date="2016" name="Environ. Microbiol.">
        <title>New Methyloceanibacter diversity from North Sea sediments includes methanotroph containing solely the soluble methane monooxygenase.</title>
        <authorList>
            <person name="Vekeman B."/>
            <person name="Kerckhof F.M."/>
            <person name="Cremers G."/>
            <person name="de Vos P."/>
            <person name="Vandamme P."/>
            <person name="Boon N."/>
            <person name="Op den Camp H.J."/>
            <person name="Heylen K."/>
        </authorList>
    </citation>
    <scope>NUCLEOTIDE SEQUENCE [LARGE SCALE GENOMIC DNA]</scope>
    <source>
        <strain evidence="2 3">R-67177</strain>
    </source>
</reference>
<keyword evidence="1" id="KW-0812">Transmembrane</keyword>
<keyword evidence="3" id="KW-1185">Reference proteome</keyword>
<dbReference type="InterPro" id="IPR005325">
    <property type="entry name" value="DUF308_memb"/>
</dbReference>
<feature type="transmembrane region" description="Helical" evidence="1">
    <location>
        <begin position="126"/>
        <end position="146"/>
    </location>
</feature>
<evidence type="ECO:0000313" key="3">
    <source>
        <dbReference type="Proteomes" id="UP000095042"/>
    </source>
</evidence>
<feature type="transmembrane region" description="Helical" evidence="1">
    <location>
        <begin position="152"/>
        <end position="174"/>
    </location>
</feature>
<comment type="caution">
    <text evidence="2">The sequence shown here is derived from an EMBL/GenBank/DDBJ whole genome shotgun (WGS) entry which is preliminary data.</text>
</comment>
<feature type="transmembrane region" description="Helical" evidence="1">
    <location>
        <begin position="96"/>
        <end position="119"/>
    </location>
</feature>
<sequence>MAAHAAAHTAISENRTWFTIFGILLIVLGVIAIAFPFMATIATKIFLGWLFLIGGIVQIVHAFSVKGWSEFLLDLLMGVLFLVGGGWLAFFPLTGIVTLTIFLAAMFVIQGVIEIAMAFRMRPLDGWVWMLLAGLVALAVGILILFDLPSSATWAIGLLVGINLVMTGWAYLLLPMMVRRAKEA</sequence>
<feature type="transmembrane region" description="Helical" evidence="1">
    <location>
        <begin position="17"/>
        <end position="39"/>
    </location>
</feature>